<evidence type="ECO:0000256" key="2">
    <source>
        <dbReference type="SAM" id="MobiDB-lite"/>
    </source>
</evidence>
<evidence type="ECO:0000313" key="5">
    <source>
        <dbReference type="Proteomes" id="UP000192472"/>
    </source>
</evidence>
<keyword evidence="1" id="KW-0175">Coiled coil</keyword>
<feature type="coiled-coil region" evidence="1">
    <location>
        <begin position="170"/>
        <end position="197"/>
    </location>
</feature>
<dbReference type="Proteomes" id="UP000192472">
    <property type="component" value="Unassembled WGS sequence"/>
</dbReference>
<evidence type="ECO:0000256" key="1">
    <source>
        <dbReference type="SAM" id="Coils"/>
    </source>
</evidence>
<proteinExistence type="predicted"/>
<name>A0A1W2G915_REIFA</name>
<keyword evidence="5" id="KW-1185">Reference proteome</keyword>
<feature type="transmembrane region" description="Helical" evidence="3">
    <location>
        <begin position="24"/>
        <end position="43"/>
    </location>
</feature>
<dbReference type="EMBL" id="FWYF01000001">
    <property type="protein sequence ID" value="SMD33169.1"/>
    <property type="molecule type" value="Genomic_DNA"/>
</dbReference>
<dbReference type="RefSeq" id="WP_084371842.1">
    <property type="nucleotide sequence ID" value="NZ_FWYF01000001.1"/>
</dbReference>
<sequence>METLLQKTTIPGTYQAHADINVRFRILIELLIILLLSYGSVYGQESQTQILKNFESGSYSVYKVADKKLQPVSKPWPVQISEDASQVTVKRAGIIDEVFKPDVPGYPAYYAYKVFRLSFINDYAVYYEWNGKQQSTTKYVLVKPGGKFNGRLEEVNNEIETYAKATFKNQTNARADVKEQKQHMAEAERLANSLENKQVSKIEIKLVSQPEKVAHFSEAIRYGVVATLANGEKLSTPNLGGKIPWSDFKLTNKGCSNTAIEARVDEDADQLINDEVVLQVSSIYHTNLTAKKAISTTNDVSIKVNQNGFWGNERHKYMTVFQGIDGQHAGPADNLIIKVKTIKHAQTGASLNKIEIFNQTKNKTVARYKLTPTTNLTVNAIGGQGMNGRKGRKSETVGGNGGNGANGGQVTLLKDPSVKQLSITINNQGGRGGKGGAPYYSTGRMGNAGNSGRDGVLTTRVESVNLNF</sequence>
<protein>
    <submittedName>
        <fullName evidence="4">Uncharacterized protein</fullName>
    </submittedName>
</protein>
<accession>A0A1W2G915</accession>
<evidence type="ECO:0000313" key="4">
    <source>
        <dbReference type="EMBL" id="SMD33169.1"/>
    </source>
</evidence>
<gene>
    <name evidence="4" type="ORF">SAMN04488029_1533</name>
</gene>
<keyword evidence="3" id="KW-0472">Membrane</keyword>
<feature type="region of interest" description="Disordered" evidence="2">
    <location>
        <begin position="381"/>
        <end position="409"/>
    </location>
</feature>
<evidence type="ECO:0000256" key="3">
    <source>
        <dbReference type="SAM" id="Phobius"/>
    </source>
</evidence>
<keyword evidence="3" id="KW-0812">Transmembrane</keyword>
<dbReference type="OrthoDB" id="1418746at2"/>
<organism evidence="4 5">
    <name type="scientific">Reichenbachiella faecimaris</name>
    <dbReference type="NCBI Taxonomy" id="692418"/>
    <lineage>
        <taxon>Bacteria</taxon>
        <taxon>Pseudomonadati</taxon>
        <taxon>Bacteroidota</taxon>
        <taxon>Cytophagia</taxon>
        <taxon>Cytophagales</taxon>
        <taxon>Reichenbachiellaceae</taxon>
        <taxon>Reichenbachiella</taxon>
    </lineage>
</organism>
<keyword evidence="3" id="KW-1133">Transmembrane helix</keyword>
<dbReference type="AlphaFoldDB" id="A0A1W2G915"/>
<reference evidence="4 5" key="1">
    <citation type="submission" date="2017-04" db="EMBL/GenBank/DDBJ databases">
        <authorList>
            <person name="Afonso C.L."/>
            <person name="Miller P.J."/>
            <person name="Scott M.A."/>
            <person name="Spackman E."/>
            <person name="Goraichik I."/>
            <person name="Dimitrov K.M."/>
            <person name="Suarez D.L."/>
            <person name="Swayne D.E."/>
        </authorList>
    </citation>
    <scope>NUCLEOTIDE SEQUENCE [LARGE SCALE GENOMIC DNA]</scope>
    <source>
        <strain evidence="4 5">DSM 26133</strain>
    </source>
</reference>
<feature type="compositionally biased region" description="Gly residues" evidence="2">
    <location>
        <begin position="398"/>
        <end position="407"/>
    </location>
</feature>